<feature type="transmembrane region" description="Helical" evidence="7">
    <location>
        <begin position="548"/>
        <end position="569"/>
    </location>
</feature>
<dbReference type="Proteomes" id="UP001244011">
    <property type="component" value="Unassembled WGS sequence"/>
</dbReference>
<evidence type="ECO:0000256" key="4">
    <source>
        <dbReference type="ARBA" id="ARBA00022989"/>
    </source>
</evidence>
<evidence type="ECO:0000256" key="1">
    <source>
        <dbReference type="ARBA" id="ARBA00004141"/>
    </source>
</evidence>
<feature type="transmembrane region" description="Helical" evidence="7">
    <location>
        <begin position="54"/>
        <end position="78"/>
    </location>
</feature>
<evidence type="ECO:0000313" key="9">
    <source>
        <dbReference type="EMBL" id="KAK1764209.1"/>
    </source>
</evidence>
<feature type="transmembrane region" description="Helical" evidence="7">
    <location>
        <begin position="120"/>
        <end position="139"/>
    </location>
</feature>
<keyword evidence="5 7" id="KW-0472">Membrane</keyword>
<reference evidence="9" key="1">
    <citation type="submission" date="2023-06" db="EMBL/GenBank/DDBJ databases">
        <title>Genome-scale phylogeny and comparative genomics of the fungal order Sordariales.</title>
        <authorList>
            <consortium name="Lawrence Berkeley National Laboratory"/>
            <person name="Hensen N."/>
            <person name="Bonometti L."/>
            <person name="Westerberg I."/>
            <person name="Brannstrom I.O."/>
            <person name="Guillou S."/>
            <person name="Cros-Aarteil S."/>
            <person name="Calhoun S."/>
            <person name="Haridas S."/>
            <person name="Kuo A."/>
            <person name="Mondo S."/>
            <person name="Pangilinan J."/>
            <person name="Riley R."/>
            <person name="Labutti K."/>
            <person name="Andreopoulos B."/>
            <person name="Lipzen A."/>
            <person name="Chen C."/>
            <person name="Yanf M."/>
            <person name="Daum C."/>
            <person name="Ng V."/>
            <person name="Clum A."/>
            <person name="Steindorff A."/>
            <person name="Ohm R."/>
            <person name="Martin F."/>
            <person name="Silar P."/>
            <person name="Natvig D."/>
            <person name="Lalanne C."/>
            <person name="Gautier V."/>
            <person name="Ament-Velasquez S.L."/>
            <person name="Kruys A."/>
            <person name="Hutchinson M.I."/>
            <person name="Powell A.J."/>
            <person name="Barry K."/>
            <person name="Miller A.N."/>
            <person name="Grigoriev I.V."/>
            <person name="Debuchy R."/>
            <person name="Gladieux P."/>
            <person name="Thoren M.H."/>
            <person name="Johannesson H."/>
        </authorList>
    </citation>
    <scope>NUCLEOTIDE SEQUENCE</scope>
    <source>
        <strain evidence="9">8032-3</strain>
    </source>
</reference>
<comment type="subcellular location">
    <subcellularLocation>
        <location evidence="1">Membrane</location>
        <topology evidence="1">Multi-pass membrane protein</topology>
    </subcellularLocation>
</comment>
<feature type="transmembrane region" description="Helical" evidence="7">
    <location>
        <begin position="145"/>
        <end position="166"/>
    </location>
</feature>
<evidence type="ECO:0000256" key="6">
    <source>
        <dbReference type="SAM" id="MobiDB-lite"/>
    </source>
</evidence>
<feature type="transmembrane region" description="Helical" evidence="7">
    <location>
        <begin position="252"/>
        <end position="273"/>
    </location>
</feature>
<evidence type="ECO:0000256" key="2">
    <source>
        <dbReference type="ARBA" id="ARBA00022448"/>
    </source>
</evidence>
<comment type="caution">
    <text evidence="9">The sequence shown here is derived from an EMBL/GenBank/DDBJ whole genome shotgun (WGS) entry which is preliminary data.</text>
</comment>
<dbReference type="PROSITE" id="PS00216">
    <property type="entry name" value="SUGAR_TRANSPORT_1"/>
    <property type="match status" value="1"/>
</dbReference>
<dbReference type="RefSeq" id="XP_060280422.1">
    <property type="nucleotide sequence ID" value="XM_060425600.1"/>
</dbReference>
<feature type="transmembrane region" description="Helical" evidence="7">
    <location>
        <begin position="285"/>
        <end position="305"/>
    </location>
</feature>
<keyword evidence="2" id="KW-0813">Transport</keyword>
<evidence type="ECO:0000256" key="5">
    <source>
        <dbReference type="ARBA" id="ARBA00023136"/>
    </source>
</evidence>
<gene>
    <name evidence="9" type="ORF">QBC33DRAFT_497761</name>
</gene>
<dbReference type="InterPro" id="IPR005829">
    <property type="entry name" value="Sugar_transporter_CS"/>
</dbReference>
<evidence type="ECO:0000256" key="7">
    <source>
        <dbReference type="SAM" id="Phobius"/>
    </source>
</evidence>
<name>A0AAJ0BW54_9PEZI</name>
<dbReference type="GO" id="GO:0022857">
    <property type="term" value="F:transmembrane transporter activity"/>
    <property type="evidence" value="ECO:0007669"/>
    <property type="project" value="InterPro"/>
</dbReference>
<feature type="compositionally biased region" description="Basic and acidic residues" evidence="6">
    <location>
        <begin position="17"/>
        <end position="30"/>
    </location>
</feature>
<dbReference type="GO" id="GO:0005886">
    <property type="term" value="C:plasma membrane"/>
    <property type="evidence" value="ECO:0007669"/>
    <property type="project" value="TreeGrafter"/>
</dbReference>
<dbReference type="InterPro" id="IPR020846">
    <property type="entry name" value="MFS_dom"/>
</dbReference>
<proteinExistence type="predicted"/>
<dbReference type="PROSITE" id="PS50850">
    <property type="entry name" value="MFS"/>
    <property type="match status" value="1"/>
</dbReference>
<dbReference type="GeneID" id="85308787"/>
<evidence type="ECO:0000313" key="10">
    <source>
        <dbReference type="Proteomes" id="UP001244011"/>
    </source>
</evidence>
<feature type="transmembrane region" description="Helical" evidence="7">
    <location>
        <begin position="417"/>
        <end position="441"/>
    </location>
</feature>
<feature type="transmembrane region" description="Helical" evidence="7">
    <location>
        <begin position="365"/>
        <end position="385"/>
    </location>
</feature>
<dbReference type="Pfam" id="PF06609">
    <property type="entry name" value="TRI12"/>
    <property type="match status" value="1"/>
</dbReference>
<evidence type="ECO:0000256" key="3">
    <source>
        <dbReference type="ARBA" id="ARBA00022692"/>
    </source>
</evidence>
<dbReference type="PANTHER" id="PTHR23501">
    <property type="entry name" value="MAJOR FACILITATOR SUPERFAMILY"/>
    <property type="match status" value="1"/>
</dbReference>
<feature type="transmembrane region" description="Helical" evidence="7">
    <location>
        <begin position="326"/>
        <end position="345"/>
    </location>
</feature>
<keyword evidence="10" id="KW-1185">Reference proteome</keyword>
<keyword evidence="4 7" id="KW-1133">Transmembrane helix</keyword>
<feature type="transmembrane region" description="Helical" evidence="7">
    <location>
        <begin position="90"/>
        <end position="108"/>
    </location>
</feature>
<feature type="transmembrane region" description="Helical" evidence="7">
    <location>
        <begin position="392"/>
        <end position="411"/>
    </location>
</feature>
<dbReference type="SUPFAM" id="SSF103473">
    <property type="entry name" value="MFS general substrate transporter"/>
    <property type="match status" value="1"/>
</dbReference>
<dbReference type="InterPro" id="IPR036259">
    <property type="entry name" value="MFS_trans_sf"/>
</dbReference>
<feature type="transmembrane region" description="Helical" evidence="7">
    <location>
        <begin position="212"/>
        <end position="231"/>
    </location>
</feature>
<dbReference type="Gene3D" id="1.20.1250.20">
    <property type="entry name" value="MFS general substrate transporter like domains"/>
    <property type="match status" value="1"/>
</dbReference>
<feature type="domain" description="Major facilitator superfamily (MFS) profile" evidence="8">
    <location>
        <begin position="54"/>
        <end position="575"/>
    </location>
</feature>
<dbReference type="InterPro" id="IPR010573">
    <property type="entry name" value="MFS_Str1/Tri12-like"/>
</dbReference>
<accession>A0AAJ0BW54</accession>
<feature type="transmembrane region" description="Helical" evidence="7">
    <location>
        <begin position="178"/>
        <end position="200"/>
    </location>
</feature>
<dbReference type="PANTHER" id="PTHR23501:SF109">
    <property type="entry name" value="MAJOR FACILITATOR SUPERFAMILY (MFS) PROFILE DOMAIN-CONTAINING PROTEIN-RELATED"/>
    <property type="match status" value="1"/>
</dbReference>
<sequence length="598" mass="64461">MGISAAPLPSNDLSDSGNEKVELEAREHAEGSGSEALSPLEEDHGDGKLTKEIILAYIALCGQINAYIMTMLIPATTLPYINAELGPDPNSVWITICWTLGASILVSIGGRLSDIFGRRYFMLTGAMISIIGTIVGATGKSIPQMIVSGALFGIGSGFQELCYACVQEIVPNRYRVMAVGGLDVSLALAFSSPVIAYAFIAHQPIGWRGAYWYLFSYHVFAFILLFLFYKPPDFKTKHRQDGYTKLQLLGQLDYVGVFLFLTGGVLFLLGVNFGGRTYPWSHAGTIAPIVLGCCCFIAVAFWEAYADLKFPLFPPKLFKRVREFDMIIVVCFVGGMLYYSMNVLWPRQSQAFFIGPDEVIMRGVYAIIFSCGTWMAGLLTVFVCSRLHHEKWQLVAFTVIQTALIGSMASVKSTSLAQAIVTVVLAATTITPPQLLSFTMLSFGLEDQADLGIAVGLAGTFRLFGGAVATAIYTAIYSSRFTEVLPGKMAAAINASDVPFSDGLLASLVKAGQLNTAAAFAAVSGATPRLIELAQDAVKQSYVKGFSLVYLIAIAFGAAATVAAMCTVSTDRSKKNNARAVIMMNEMEKESDVDSKAV</sequence>
<protein>
    <submittedName>
        <fullName evidence="9">Efflux pump patC</fullName>
    </submittedName>
</protein>
<organism evidence="9 10">
    <name type="scientific">Phialemonium atrogriseum</name>
    <dbReference type="NCBI Taxonomy" id="1093897"/>
    <lineage>
        <taxon>Eukaryota</taxon>
        <taxon>Fungi</taxon>
        <taxon>Dikarya</taxon>
        <taxon>Ascomycota</taxon>
        <taxon>Pezizomycotina</taxon>
        <taxon>Sordariomycetes</taxon>
        <taxon>Sordariomycetidae</taxon>
        <taxon>Cephalothecales</taxon>
        <taxon>Cephalothecaceae</taxon>
        <taxon>Phialemonium</taxon>
    </lineage>
</organism>
<feature type="transmembrane region" description="Helical" evidence="7">
    <location>
        <begin position="453"/>
        <end position="476"/>
    </location>
</feature>
<keyword evidence="3 7" id="KW-0812">Transmembrane</keyword>
<feature type="region of interest" description="Disordered" evidence="6">
    <location>
        <begin position="1"/>
        <end position="42"/>
    </location>
</feature>
<evidence type="ECO:0000259" key="8">
    <source>
        <dbReference type="PROSITE" id="PS50850"/>
    </source>
</evidence>
<dbReference type="AlphaFoldDB" id="A0AAJ0BW54"/>
<dbReference type="EMBL" id="MU839021">
    <property type="protein sequence ID" value="KAK1764209.1"/>
    <property type="molecule type" value="Genomic_DNA"/>
</dbReference>